<dbReference type="PANTHER" id="PTHR47005">
    <property type="entry name" value="HEAVY METAL TRANSPORT/DETOXIFICATION SUPERFAMILY PROTEIN"/>
    <property type="match status" value="1"/>
</dbReference>
<keyword evidence="3" id="KW-1185">Reference proteome</keyword>
<feature type="compositionally biased region" description="Basic and acidic residues" evidence="1">
    <location>
        <begin position="112"/>
        <end position="128"/>
    </location>
</feature>
<sequence length="310" mass="34004">MAPDKVTVMILNVDLKCSCCYKKVKKLLCKFPRQFPSLSLSLLFPFGFLSKSIIHDHSFFHLPPAFLAEIRDQVFDQDKNEVRITVVCCNPDKLRDTLCCKGGKAIQSIEIVEDKPNPKPKPQDKPKPDPNPSPVQKPKPADPPPPPPKVDPPKPADPAPPAPPKVDPPKPADPPPPPPKPKVDPPKPADPPPPPPKVDPPPPKVDPPKPADPPPPPKVDPPKPVPIPDPMPGFCPPVYPVPIQACCQECYQGRSGGPCYDFGYNYGRPVPPPPGPCYDGYGYEYARNRPCYVTRCDYFSEENPQGCSIM</sequence>
<protein>
    <recommendedName>
        <fullName evidence="4">Heavy metal-associated domain, HMA</fullName>
    </recommendedName>
</protein>
<feature type="compositionally biased region" description="Pro residues" evidence="1">
    <location>
        <begin position="188"/>
        <end position="228"/>
    </location>
</feature>
<organism evidence="2 3">
    <name type="scientific">Cynara cardunculus var. scolymus</name>
    <name type="common">Globe artichoke</name>
    <name type="synonym">Cynara scolymus</name>
    <dbReference type="NCBI Taxonomy" id="59895"/>
    <lineage>
        <taxon>Eukaryota</taxon>
        <taxon>Viridiplantae</taxon>
        <taxon>Streptophyta</taxon>
        <taxon>Embryophyta</taxon>
        <taxon>Tracheophyta</taxon>
        <taxon>Spermatophyta</taxon>
        <taxon>Magnoliopsida</taxon>
        <taxon>eudicotyledons</taxon>
        <taxon>Gunneridae</taxon>
        <taxon>Pentapetalae</taxon>
        <taxon>asterids</taxon>
        <taxon>campanulids</taxon>
        <taxon>Asterales</taxon>
        <taxon>Asteraceae</taxon>
        <taxon>Carduoideae</taxon>
        <taxon>Cardueae</taxon>
        <taxon>Carduinae</taxon>
        <taxon>Cynara</taxon>
    </lineage>
</organism>
<evidence type="ECO:0000313" key="3">
    <source>
        <dbReference type="Proteomes" id="UP000243975"/>
    </source>
</evidence>
<name>A0A118H795_CYNCS</name>
<accession>A0A118H795</accession>
<dbReference type="Gramene" id="KVG33796">
    <property type="protein sequence ID" value="KVG33796"/>
    <property type="gene ID" value="Ccrd_026488"/>
</dbReference>
<gene>
    <name evidence="2" type="ORF">Ccrd_026488</name>
</gene>
<dbReference type="PANTHER" id="PTHR47005:SF5">
    <property type="entry name" value="HEAVY METAL TRANSPORT_DETOXIFICATION SUPERFAMILY PROTEIN"/>
    <property type="match status" value="1"/>
</dbReference>
<feature type="compositionally biased region" description="Pro residues" evidence="1">
    <location>
        <begin position="129"/>
        <end position="180"/>
    </location>
</feature>
<dbReference type="OMA" id="YVTRCDY"/>
<reference evidence="2 3" key="1">
    <citation type="journal article" date="2016" name="Sci. Rep.">
        <title>The genome sequence of the outbreeding globe artichoke constructed de novo incorporating a phase-aware low-pass sequencing strategy of F1 progeny.</title>
        <authorList>
            <person name="Scaglione D."/>
            <person name="Reyes-Chin-Wo S."/>
            <person name="Acquadro A."/>
            <person name="Froenicke L."/>
            <person name="Portis E."/>
            <person name="Beitel C."/>
            <person name="Tirone M."/>
            <person name="Mauro R."/>
            <person name="Lo Monaco A."/>
            <person name="Mauromicale G."/>
            <person name="Faccioli P."/>
            <person name="Cattivelli L."/>
            <person name="Rieseberg L."/>
            <person name="Michelmore R."/>
            <person name="Lanteri S."/>
        </authorList>
    </citation>
    <scope>NUCLEOTIDE SEQUENCE [LARGE SCALE GENOMIC DNA]</scope>
    <source>
        <strain evidence="2">2C</strain>
    </source>
</reference>
<feature type="region of interest" description="Disordered" evidence="1">
    <location>
        <begin position="110"/>
        <end position="228"/>
    </location>
</feature>
<dbReference type="AlphaFoldDB" id="A0A118H795"/>
<evidence type="ECO:0000313" key="2">
    <source>
        <dbReference type="EMBL" id="KVG33796.1"/>
    </source>
</evidence>
<dbReference type="EMBL" id="LEKV01008284">
    <property type="protein sequence ID" value="KVG33796.1"/>
    <property type="molecule type" value="Genomic_DNA"/>
</dbReference>
<dbReference type="Proteomes" id="UP000243975">
    <property type="component" value="Unassembled WGS sequence"/>
</dbReference>
<dbReference type="STRING" id="59895.A0A118H795"/>
<evidence type="ECO:0008006" key="4">
    <source>
        <dbReference type="Google" id="ProtNLM"/>
    </source>
</evidence>
<comment type="caution">
    <text evidence="2">The sequence shown here is derived from an EMBL/GenBank/DDBJ whole genome shotgun (WGS) entry which is preliminary data.</text>
</comment>
<proteinExistence type="predicted"/>
<evidence type="ECO:0000256" key="1">
    <source>
        <dbReference type="SAM" id="MobiDB-lite"/>
    </source>
</evidence>